<keyword evidence="4" id="KW-0533">Nickel</keyword>
<evidence type="ECO:0000256" key="7">
    <source>
        <dbReference type="ARBA" id="ARBA00023136"/>
    </source>
</evidence>
<dbReference type="GO" id="GO:0005886">
    <property type="term" value="C:plasma membrane"/>
    <property type="evidence" value="ECO:0007669"/>
    <property type="project" value="UniProtKB-SubCell"/>
</dbReference>
<accession>A0A9W7EU52</accession>
<feature type="transmembrane region" description="Helical" evidence="8">
    <location>
        <begin position="33"/>
        <end position="54"/>
    </location>
</feature>
<organism evidence="9 10">
    <name type="scientific">Triparma strigata</name>
    <dbReference type="NCBI Taxonomy" id="1606541"/>
    <lineage>
        <taxon>Eukaryota</taxon>
        <taxon>Sar</taxon>
        <taxon>Stramenopiles</taxon>
        <taxon>Ochrophyta</taxon>
        <taxon>Bolidophyceae</taxon>
        <taxon>Parmales</taxon>
        <taxon>Triparmaceae</taxon>
        <taxon>Triparma</taxon>
    </lineage>
</organism>
<evidence type="ECO:0000256" key="8">
    <source>
        <dbReference type="RuleBase" id="RU362101"/>
    </source>
</evidence>
<evidence type="ECO:0000256" key="4">
    <source>
        <dbReference type="ARBA" id="ARBA00022596"/>
    </source>
</evidence>
<evidence type="ECO:0000256" key="2">
    <source>
        <dbReference type="ARBA" id="ARBA00010892"/>
    </source>
</evidence>
<keyword evidence="7 8" id="KW-0472">Membrane</keyword>
<evidence type="ECO:0000313" key="9">
    <source>
        <dbReference type="EMBL" id="GMH92809.1"/>
    </source>
</evidence>
<dbReference type="OrthoDB" id="5197598at2759"/>
<dbReference type="PANTHER" id="PTHR31611:SF0">
    <property type="entry name" value="HIGH-AFFINITY NICKEL TRANSPORT PROTEIN NIC1"/>
    <property type="match status" value="1"/>
</dbReference>
<evidence type="ECO:0000256" key="1">
    <source>
        <dbReference type="ARBA" id="ARBA00004127"/>
    </source>
</evidence>
<feature type="transmembrane region" description="Helical" evidence="8">
    <location>
        <begin position="242"/>
        <end position="264"/>
    </location>
</feature>
<feature type="transmembrane region" description="Helical" evidence="8">
    <location>
        <begin position="108"/>
        <end position="133"/>
    </location>
</feature>
<evidence type="ECO:0000256" key="3">
    <source>
        <dbReference type="ARBA" id="ARBA00022448"/>
    </source>
</evidence>
<dbReference type="InterPro" id="IPR011541">
    <property type="entry name" value="Ni/Co_transpt_high_affinity"/>
</dbReference>
<feature type="transmembrane region" description="Helical" evidence="8">
    <location>
        <begin position="312"/>
        <end position="332"/>
    </location>
</feature>
<keyword evidence="6 8" id="KW-1133">Transmembrane helix</keyword>
<dbReference type="Pfam" id="PF03824">
    <property type="entry name" value="NicO"/>
    <property type="match status" value="1"/>
</dbReference>
<comment type="subcellular location">
    <subcellularLocation>
        <location evidence="8">Cell membrane</location>
        <topology evidence="8">Multi-pass membrane protein</topology>
    </subcellularLocation>
    <subcellularLocation>
        <location evidence="1">Endomembrane system</location>
        <topology evidence="1">Multi-pass membrane protein</topology>
    </subcellularLocation>
</comment>
<dbReference type="EMBL" id="BRXY01000405">
    <property type="protein sequence ID" value="GMH92809.1"/>
    <property type="molecule type" value="Genomic_DNA"/>
</dbReference>
<evidence type="ECO:0000256" key="6">
    <source>
        <dbReference type="ARBA" id="ARBA00022989"/>
    </source>
</evidence>
<keyword evidence="3 8" id="KW-0813">Transport</keyword>
<evidence type="ECO:0000256" key="5">
    <source>
        <dbReference type="ARBA" id="ARBA00022692"/>
    </source>
</evidence>
<dbReference type="GO" id="GO:0012505">
    <property type="term" value="C:endomembrane system"/>
    <property type="evidence" value="ECO:0007669"/>
    <property type="project" value="UniProtKB-SubCell"/>
</dbReference>
<reference evidence="10" key="1">
    <citation type="journal article" date="2023" name="Commun. Biol.">
        <title>Genome analysis of Parmales, the sister group of diatoms, reveals the evolutionary specialization of diatoms from phago-mixotrophs to photoautotrophs.</title>
        <authorList>
            <person name="Ban H."/>
            <person name="Sato S."/>
            <person name="Yoshikawa S."/>
            <person name="Yamada K."/>
            <person name="Nakamura Y."/>
            <person name="Ichinomiya M."/>
            <person name="Sato N."/>
            <person name="Blanc-Mathieu R."/>
            <person name="Endo H."/>
            <person name="Kuwata A."/>
            <person name="Ogata H."/>
        </authorList>
    </citation>
    <scope>NUCLEOTIDE SEQUENCE [LARGE SCALE GENOMIC DNA]</scope>
    <source>
        <strain evidence="10">NIES 3701</strain>
    </source>
</reference>
<dbReference type="PANTHER" id="PTHR31611">
    <property type="entry name" value="HIGH-AFFINITY NICKEL TRANSPORT PROTEIN NIC1"/>
    <property type="match status" value="1"/>
</dbReference>
<feature type="transmembrane region" description="Helical" evidence="8">
    <location>
        <begin position="145"/>
        <end position="168"/>
    </location>
</feature>
<dbReference type="Proteomes" id="UP001165085">
    <property type="component" value="Unassembled WGS sequence"/>
</dbReference>
<evidence type="ECO:0000313" key="10">
    <source>
        <dbReference type="Proteomes" id="UP001165085"/>
    </source>
</evidence>
<feature type="transmembrane region" description="Helical" evidence="8">
    <location>
        <begin position="270"/>
        <end position="292"/>
    </location>
</feature>
<comment type="similarity">
    <text evidence="2 8">Belongs to the NiCoT transporter (TC 2.A.52) family.</text>
</comment>
<comment type="caution">
    <text evidence="9">The sequence shown here is derived from an EMBL/GenBank/DDBJ whole genome shotgun (WGS) entry which is preliminary data.</text>
</comment>
<gene>
    <name evidence="9" type="ORF">TrST_g5211</name>
</gene>
<feature type="transmembrane region" description="Helical" evidence="8">
    <location>
        <begin position="361"/>
        <end position="381"/>
    </location>
</feature>
<name>A0A9W7EU52_9STRA</name>
<protein>
    <recommendedName>
        <fullName evidence="8">Nickel/cobalt efflux system</fullName>
    </recommendedName>
</protein>
<dbReference type="AlphaFoldDB" id="A0A9W7EU52"/>
<keyword evidence="5 8" id="KW-0812">Transmembrane</keyword>
<keyword evidence="10" id="KW-1185">Reference proteome</keyword>
<proteinExistence type="inferred from homology"/>
<dbReference type="InterPro" id="IPR004688">
    <property type="entry name" value="Ni/Co_transpt"/>
</dbReference>
<dbReference type="GO" id="GO:0015099">
    <property type="term" value="F:nickel cation transmembrane transporter activity"/>
    <property type="evidence" value="ECO:0007669"/>
    <property type="project" value="UniProtKB-UniRule"/>
</dbReference>
<sequence length="431" mass="46964">MEVTQSLLPQKSVASPPLLPPSTLFSSQTRLKAFSIAAALLTANVVAWALALTASSSYPQLASPCVLAFTFGLRHAVDADHIAAIDNVTRKLMRPNTLQAYPDPPLLVGLYFSLGHSTVVVLMCVGVALGSAYLSDNVSNLKEVLAPIGTTVSAAVLLLVSVLNFAVARNLIMERHEKKVKGEHKHYSTFGGTFFTHKHMINISDDGEVEKDTESDATGGIITRCCPNIFDGIDAPWKMYPIGFLFGLGFDTASEVALLGLTAMSSSSDMPVLFTLLLPILFTTGMSLIDTLNGMMMLATYSWADNDPSKRLFFNLFLTITSATIALVVAVIEILGRVQDHFSLCGSFWDGVKCVNDNFEVVGYGIIALFACSSLVAFLYMKYFMEGEGQSEQREKQVAIRKAAKDEEYIRKRMLARAMGKEKIVARDIDI</sequence>